<organism evidence="2 3">
    <name type="scientific">Branchiostoma floridae</name>
    <name type="common">Florida lancelet</name>
    <name type="synonym">Amphioxus</name>
    <dbReference type="NCBI Taxonomy" id="7739"/>
    <lineage>
        <taxon>Eukaryota</taxon>
        <taxon>Metazoa</taxon>
        <taxon>Chordata</taxon>
        <taxon>Cephalochordata</taxon>
        <taxon>Leptocardii</taxon>
        <taxon>Amphioxiformes</taxon>
        <taxon>Branchiostomatidae</taxon>
        <taxon>Branchiostoma</taxon>
    </lineage>
</organism>
<dbReference type="RefSeq" id="XP_035660828.1">
    <property type="nucleotide sequence ID" value="XM_035804935.1"/>
</dbReference>
<reference evidence="3" key="2">
    <citation type="submission" date="2025-08" db="UniProtKB">
        <authorList>
            <consortium name="RefSeq"/>
        </authorList>
    </citation>
    <scope>IDENTIFICATION</scope>
    <source>
        <strain evidence="3">S238N-H82</strain>
        <tissue evidence="3">Testes</tissue>
    </source>
</reference>
<dbReference type="OrthoDB" id="10600610at2759"/>
<dbReference type="Proteomes" id="UP000001554">
    <property type="component" value="Chromosome 18"/>
</dbReference>
<dbReference type="AlphaFoldDB" id="A0A9J7HJW7"/>
<evidence type="ECO:0000256" key="1">
    <source>
        <dbReference type="SAM" id="MobiDB-lite"/>
    </source>
</evidence>
<name>A0A9J7HJW7_BRAFL</name>
<dbReference type="KEGG" id="bfo:118405436"/>
<reference evidence="2" key="1">
    <citation type="journal article" date="2020" name="Nat. Ecol. Evol.">
        <title>Deeply conserved synteny resolves early events in vertebrate evolution.</title>
        <authorList>
            <person name="Simakov O."/>
            <person name="Marletaz F."/>
            <person name="Yue J.X."/>
            <person name="O'Connell B."/>
            <person name="Jenkins J."/>
            <person name="Brandt A."/>
            <person name="Calef R."/>
            <person name="Tung C.H."/>
            <person name="Huang T.K."/>
            <person name="Schmutz J."/>
            <person name="Satoh N."/>
            <person name="Yu J.K."/>
            <person name="Putnam N.H."/>
            <person name="Green R.E."/>
            <person name="Rokhsar D.S."/>
        </authorList>
    </citation>
    <scope>NUCLEOTIDE SEQUENCE [LARGE SCALE GENOMIC DNA]</scope>
    <source>
        <strain evidence="2">S238N-H82</strain>
    </source>
</reference>
<keyword evidence="2" id="KW-1185">Reference proteome</keyword>
<feature type="region of interest" description="Disordered" evidence="1">
    <location>
        <begin position="109"/>
        <end position="145"/>
    </location>
</feature>
<protein>
    <submittedName>
        <fullName evidence="3">Uncharacterized protein LOC118405436</fullName>
    </submittedName>
</protein>
<evidence type="ECO:0000313" key="3">
    <source>
        <dbReference type="RefSeq" id="XP_035660828.1"/>
    </source>
</evidence>
<accession>A0A9J7HJW7</accession>
<proteinExistence type="predicted"/>
<gene>
    <name evidence="3" type="primary">LOC118405436</name>
</gene>
<feature type="compositionally biased region" description="Basic and acidic residues" evidence="1">
    <location>
        <begin position="1"/>
        <end position="21"/>
    </location>
</feature>
<feature type="compositionally biased region" description="Basic and acidic residues" evidence="1">
    <location>
        <begin position="115"/>
        <end position="130"/>
    </location>
</feature>
<feature type="region of interest" description="Disordered" evidence="1">
    <location>
        <begin position="1"/>
        <end position="28"/>
    </location>
</feature>
<feature type="region of interest" description="Disordered" evidence="1">
    <location>
        <begin position="181"/>
        <end position="204"/>
    </location>
</feature>
<sequence length="241" mass="26742">MTTTKKDPCQVDMAHSGDNKARRPLPPLPYHYVRTGRELSLTLSAGKGDHEDPDIHMYHYVDKDEINKRRHTDEQEKQHRQTAVVGTGVLTVPVCQKVPDALVQEDGEGISRATITKEKDQKANDGDNKARRPLPPLPSQDINTGGEIKVEIASTDSNEVPNTSNANVYNYLDSDDINNLRQQPADTETDDSVPKTTDSNIPGLLDDGTYVPGAFRQGCNVSDLLYNEMYVPGAFRQGKER</sequence>
<dbReference type="GeneID" id="118405436"/>
<evidence type="ECO:0000313" key="2">
    <source>
        <dbReference type="Proteomes" id="UP000001554"/>
    </source>
</evidence>